<evidence type="ECO:0000313" key="1">
    <source>
        <dbReference type="EMBL" id="KAK9022920.1"/>
    </source>
</evidence>
<dbReference type="PANTHER" id="PTHR12937:SF0">
    <property type="entry name" value="VACUOLAR PROTEIN SORTING-ASSOCIATED PROTEIN 28 HOMOLOG"/>
    <property type="match status" value="1"/>
</dbReference>
<dbReference type="Proteomes" id="UP001396334">
    <property type="component" value="Unassembled WGS sequence"/>
</dbReference>
<keyword evidence="2" id="KW-1185">Reference proteome</keyword>
<evidence type="ECO:0000313" key="2">
    <source>
        <dbReference type="Proteomes" id="UP001396334"/>
    </source>
</evidence>
<dbReference type="SUPFAM" id="SSF140427">
    <property type="entry name" value="VPS28 C-terminal domain-like"/>
    <property type="match status" value="1"/>
</dbReference>
<organism evidence="1 2">
    <name type="scientific">Hibiscus sabdariffa</name>
    <name type="common">roselle</name>
    <dbReference type="NCBI Taxonomy" id="183260"/>
    <lineage>
        <taxon>Eukaryota</taxon>
        <taxon>Viridiplantae</taxon>
        <taxon>Streptophyta</taxon>
        <taxon>Embryophyta</taxon>
        <taxon>Tracheophyta</taxon>
        <taxon>Spermatophyta</taxon>
        <taxon>Magnoliopsida</taxon>
        <taxon>eudicotyledons</taxon>
        <taxon>Gunneridae</taxon>
        <taxon>Pentapetalae</taxon>
        <taxon>rosids</taxon>
        <taxon>malvids</taxon>
        <taxon>Malvales</taxon>
        <taxon>Malvaceae</taxon>
        <taxon>Malvoideae</taxon>
        <taxon>Hibiscus</taxon>
    </lineage>
</organism>
<protein>
    <submittedName>
        <fullName evidence="1">Uncharacterized protein</fullName>
    </submittedName>
</protein>
<dbReference type="EMBL" id="JBBPBN010000015">
    <property type="protein sequence ID" value="KAK9022920.1"/>
    <property type="molecule type" value="Genomic_DNA"/>
</dbReference>
<dbReference type="Pfam" id="PF03997">
    <property type="entry name" value="VPS28"/>
    <property type="match status" value="1"/>
</dbReference>
<sequence>MPEQELEKARVKDIILSSSECLKLIAYFETLTPALKGTIPKIHCFRHTYKRGFPYATKHPVIYGMPAILEHQVSATSSASAAVVGLRLNFIGAIMFSLQHNMVAIEQVHPLLSDLSASLNKLGILPQREDKAEVMEAADELGSAMVALPIAGTWN</sequence>
<dbReference type="PANTHER" id="PTHR12937">
    <property type="entry name" value="VACUOLAR PROTEIN SORTING 28, ISOFORM 2 VPS28"/>
    <property type="match status" value="1"/>
</dbReference>
<name>A0ABR2SCG7_9ROSI</name>
<proteinExistence type="predicted"/>
<comment type="caution">
    <text evidence="1">The sequence shown here is derived from an EMBL/GenBank/DDBJ whole genome shotgun (WGS) entry which is preliminary data.</text>
</comment>
<dbReference type="InterPro" id="IPR007143">
    <property type="entry name" value="Vps28"/>
</dbReference>
<dbReference type="InterPro" id="IPR037206">
    <property type="entry name" value="VPS28_C_sf"/>
</dbReference>
<accession>A0ABR2SCG7</accession>
<dbReference type="Gene3D" id="1.20.120.1130">
    <property type="match status" value="1"/>
</dbReference>
<reference evidence="1 2" key="1">
    <citation type="journal article" date="2024" name="G3 (Bethesda)">
        <title>Genome assembly of Hibiscus sabdariffa L. provides insights into metabolisms of medicinal natural products.</title>
        <authorList>
            <person name="Kim T."/>
        </authorList>
    </citation>
    <scope>NUCLEOTIDE SEQUENCE [LARGE SCALE GENOMIC DNA]</scope>
    <source>
        <strain evidence="1">TK-2024</strain>
        <tissue evidence="1">Old leaves</tissue>
    </source>
</reference>
<gene>
    <name evidence="1" type="ORF">V6N11_003156</name>
</gene>